<reference evidence="1 2" key="1">
    <citation type="submission" date="2018-08" db="EMBL/GenBank/DDBJ databases">
        <title>A genome reference for cultivated species of the human gut microbiota.</title>
        <authorList>
            <person name="Zou Y."/>
            <person name="Xue W."/>
            <person name="Luo G."/>
        </authorList>
    </citation>
    <scope>NUCLEOTIDE SEQUENCE [LARGE SCALE GENOMIC DNA]</scope>
    <source>
        <strain evidence="1 2">AF34-33</strain>
    </source>
</reference>
<evidence type="ECO:0000313" key="1">
    <source>
        <dbReference type="EMBL" id="RHM40862.1"/>
    </source>
</evidence>
<dbReference type="AlphaFoldDB" id="A0A415QEI6"/>
<comment type="caution">
    <text evidence="1">The sequence shown here is derived from an EMBL/GenBank/DDBJ whole genome shotgun (WGS) entry which is preliminary data.</text>
</comment>
<evidence type="ECO:0000313" key="2">
    <source>
        <dbReference type="Proteomes" id="UP000286038"/>
    </source>
</evidence>
<name>A0A415QEI6_9BACT</name>
<dbReference type="EMBL" id="QRPV01000026">
    <property type="protein sequence ID" value="RHM40862.1"/>
    <property type="molecule type" value="Genomic_DNA"/>
</dbReference>
<proteinExistence type="predicted"/>
<dbReference type="Proteomes" id="UP000286038">
    <property type="component" value="Unassembled WGS sequence"/>
</dbReference>
<sequence>MAIISKQGDRSLPTNRNTRTMLLSSLHLFVTNHSSTNIKKTLLPFSISNNKIFFKRLKTSMNSLQQRNLPQSITLNKYRSLFCYGYIPTDRMTSIHLCM</sequence>
<protein>
    <submittedName>
        <fullName evidence="1">Uncharacterized protein</fullName>
    </submittedName>
</protein>
<organism evidence="1 2">
    <name type="scientific">Butyricimonas virosa</name>
    <dbReference type="NCBI Taxonomy" id="544645"/>
    <lineage>
        <taxon>Bacteria</taxon>
        <taxon>Pseudomonadati</taxon>
        <taxon>Bacteroidota</taxon>
        <taxon>Bacteroidia</taxon>
        <taxon>Bacteroidales</taxon>
        <taxon>Odoribacteraceae</taxon>
        <taxon>Butyricimonas</taxon>
    </lineage>
</organism>
<accession>A0A415QEI6</accession>
<gene>
    <name evidence="1" type="ORF">DWZ68_15220</name>
</gene>